<dbReference type="SUPFAM" id="SSF53335">
    <property type="entry name" value="S-adenosyl-L-methionine-dependent methyltransferases"/>
    <property type="match status" value="1"/>
</dbReference>
<protein>
    <recommendedName>
        <fullName evidence="3">Methyltransferase domain-containing protein</fullName>
    </recommendedName>
</protein>
<dbReference type="EMBL" id="HBIM01007783">
    <property type="protein sequence ID" value="CAE0408915.1"/>
    <property type="molecule type" value="Transcribed_RNA"/>
</dbReference>
<evidence type="ECO:0000256" key="1">
    <source>
        <dbReference type="SAM" id="Phobius"/>
    </source>
</evidence>
<evidence type="ECO:0008006" key="3">
    <source>
        <dbReference type="Google" id="ProtNLM"/>
    </source>
</evidence>
<keyword evidence="1" id="KW-0812">Transmembrane</keyword>
<dbReference type="PANTHER" id="PTHR47473">
    <property type="entry name" value="BTA1P"/>
    <property type="match status" value="1"/>
</dbReference>
<name>A0A7S3L2K3_9STRA</name>
<gene>
    <name evidence="2" type="ORF">ACOF00016_LOCUS6619</name>
</gene>
<dbReference type="Gene3D" id="3.40.50.150">
    <property type="entry name" value="Vaccinia Virus protein VP39"/>
    <property type="match status" value="1"/>
</dbReference>
<organism evidence="2">
    <name type="scientific">Amphora coffeiformis</name>
    <dbReference type="NCBI Taxonomy" id="265554"/>
    <lineage>
        <taxon>Eukaryota</taxon>
        <taxon>Sar</taxon>
        <taxon>Stramenopiles</taxon>
        <taxon>Ochrophyta</taxon>
        <taxon>Bacillariophyta</taxon>
        <taxon>Bacillariophyceae</taxon>
        <taxon>Bacillariophycidae</taxon>
        <taxon>Thalassiophysales</taxon>
        <taxon>Catenulaceae</taxon>
        <taxon>Amphora</taxon>
    </lineage>
</organism>
<reference evidence="2" key="1">
    <citation type="submission" date="2021-01" db="EMBL/GenBank/DDBJ databases">
        <authorList>
            <person name="Corre E."/>
            <person name="Pelletier E."/>
            <person name="Niang G."/>
            <person name="Scheremetjew M."/>
            <person name="Finn R."/>
            <person name="Kale V."/>
            <person name="Holt S."/>
            <person name="Cochrane G."/>
            <person name="Meng A."/>
            <person name="Brown T."/>
            <person name="Cohen L."/>
        </authorList>
    </citation>
    <scope>NUCLEOTIDE SEQUENCE</scope>
    <source>
        <strain evidence="2">CCMP127</strain>
    </source>
</reference>
<dbReference type="InterPro" id="IPR029063">
    <property type="entry name" value="SAM-dependent_MTases_sf"/>
</dbReference>
<keyword evidence="1" id="KW-0472">Membrane</keyword>
<feature type="transmembrane region" description="Helical" evidence="1">
    <location>
        <begin position="12"/>
        <end position="28"/>
    </location>
</feature>
<proteinExistence type="predicted"/>
<dbReference type="Pfam" id="PF13489">
    <property type="entry name" value="Methyltransf_23"/>
    <property type="match status" value="1"/>
</dbReference>
<dbReference type="CDD" id="cd02440">
    <property type="entry name" value="AdoMet_MTases"/>
    <property type="match status" value="1"/>
</dbReference>
<evidence type="ECO:0000313" key="2">
    <source>
        <dbReference type="EMBL" id="CAE0408915.1"/>
    </source>
</evidence>
<dbReference type="PANTHER" id="PTHR47473:SF1">
    <property type="entry name" value="METHYLTRANSFERASE DOMAIN-CONTAINING PROTEIN"/>
    <property type="match status" value="1"/>
</dbReference>
<sequence>MVLQAFNDNPHMVIYSMIAAALFSAIFIPHKKEKVRSAAPKENTFLTYEPYEPKATWASDWQVLKAMWFAKITGSDLQERLDSFYETQADLYDSYRFRMLHGRPLMLQAIADAVEPSAAKKKSGIVWVDLACGTGANVENFTTSVRQGKFAQIYLVDLCRPLCRVAQRERADKYNVKKEIVHVLHGDATDFNLTGLPATGTVDLVTISYSLVMIPDWPKALEQAKRLLKPKTGILAVCDFTLVPDQQSPLARYFWNETFKRDHVFLNADHLPTLQANFEEIESNYGFGTLPYTPPFLEAAYYYFVGRNK</sequence>
<keyword evidence="1" id="KW-1133">Transmembrane helix</keyword>
<dbReference type="AlphaFoldDB" id="A0A7S3L2K3"/>
<accession>A0A7S3L2K3</accession>